<evidence type="ECO:0000313" key="2">
    <source>
        <dbReference type="Proteomes" id="UP000272888"/>
    </source>
</evidence>
<proteinExistence type="predicted"/>
<protein>
    <recommendedName>
        <fullName evidence="3">DMATS type aromatic prenyltransferase</fullName>
    </recommendedName>
</protein>
<organism evidence="1 2">
    <name type="scientific">Corallococcus llansteffanensis</name>
    <dbReference type="NCBI Taxonomy" id="2316731"/>
    <lineage>
        <taxon>Bacteria</taxon>
        <taxon>Pseudomonadati</taxon>
        <taxon>Myxococcota</taxon>
        <taxon>Myxococcia</taxon>
        <taxon>Myxococcales</taxon>
        <taxon>Cystobacterineae</taxon>
        <taxon>Myxococcaceae</taxon>
        <taxon>Corallococcus</taxon>
    </lineage>
</organism>
<comment type="caution">
    <text evidence="1">The sequence shown here is derived from an EMBL/GenBank/DDBJ whole genome shotgun (WGS) entry which is preliminary data.</text>
</comment>
<reference evidence="2" key="1">
    <citation type="submission" date="2018-09" db="EMBL/GenBank/DDBJ databases">
        <authorList>
            <person name="Livingstone P.G."/>
            <person name="Whitworth D.E."/>
        </authorList>
    </citation>
    <scope>NUCLEOTIDE SEQUENCE [LARGE SCALE GENOMIC DNA]</scope>
    <source>
        <strain evidence="2">CA051B</strain>
    </source>
</reference>
<dbReference type="Proteomes" id="UP000272888">
    <property type="component" value="Unassembled WGS sequence"/>
</dbReference>
<name>A0A3A8QAX2_9BACT</name>
<gene>
    <name evidence="1" type="ORF">D7V93_10960</name>
</gene>
<dbReference type="AlphaFoldDB" id="A0A3A8QAX2"/>
<accession>A0A3A8QAX2</accession>
<sequence>MTSKDIQRSGEHGMETETVARYAESQLTGLGRALALPEARVAALGEVFHAATATWGPRGLDAPAPWSAVGEDGSPYEFSVAFGAKGAELRVLVEAQALPASARTYWNAGLTLSRELEQRAGARLEHLERLADLFAPPQSTSFCALWHALRLPATGVPDARVYLNPAAKGPEHTLDVVRESLERLGLGARWKDVEQMRGQHGRVPLLALDLSEEVIFKVYLSREGLTVDDLEAWSARTFDSSAGDARALCSAMLPTSGPYGLLDIRTCFTMRGSEGGRPSRWVTSVTGNAVGPDVLFRERLVRLFESQGIPVDPYLRCLEVMAPGGLGDSHGLHAGVTLQRERGVPRVTVYFSPRLYRDRPHLPEAWRAWTQAA</sequence>
<evidence type="ECO:0008006" key="3">
    <source>
        <dbReference type="Google" id="ProtNLM"/>
    </source>
</evidence>
<evidence type="ECO:0000313" key="1">
    <source>
        <dbReference type="EMBL" id="RKH61892.1"/>
    </source>
</evidence>
<dbReference type="EMBL" id="RAWB01000087">
    <property type="protein sequence ID" value="RKH61892.1"/>
    <property type="molecule type" value="Genomic_DNA"/>
</dbReference>
<keyword evidence="2" id="KW-1185">Reference proteome</keyword>
<dbReference type="RefSeq" id="WP_120643345.1">
    <property type="nucleotide sequence ID" value="NZ_RAWB01000087.1"/>
</dbReference>